<dbReference type="SUPFAM" id="SSF52743">
    <property type="entry name" value="Subtilisin-like"/>
    <property type="match status" value="1"/>
</dbReference>
<dbReference type="CDD" id="cd04059">
    <property type="entry name" value="Peptidases_S8_Protein_convertases_Kexins_Furin-like"/>
    <property type="match status" value="1"/>
</dbReference>
<comment type="similarity">
    <text evidence="5">Belongs to the telombin family.</text>
</comment>
<keyword evidence="18" id="KW-0325">Glycoprotein</keyword>
<dbReference type="SUPFAM" id="SSF50249">
    <property type="entry name" value="Nucleic acid-binding proteins"/>
    <property type="match status" value="1"/>
</dbReference>
<keyword evidence="10 21" id="KW-0378">Hydrolase</keyword>
<name>A0A4S4MVI7_9APHY</name>
<evidence type="ECO:0000256" key="13">
    <source>
        <dbReference type="ARBA" id="ARBA00022895"/>
    </source>
</evidence>
<evidence type="ECO:0000256" key="18">
    <source>
        <dbReference type="ARBA" id="ARBA00023180"/>
    </source>
</evidence>
<dbReference type="Pfam" id="PF16686">
    <property type="entry name" value="POT1PC"/>
    <property type="match status" value="2"/>
</dbReference>
<accession>A0A4S4MVI7</accession>
<evidence type="ECO:0000256" key="10">
    <source>
        <dbReference type="ARBA" id="ARBA00022801"/>
    </source>
</evidence>
<dbReference type="GO" id="GO:0007323">
    <property type="term" value="P:peptide pheromone maturation"/>
    <property type="evidence" value="ECO:0007669"/>
    <property type="project" value="UniProtKB-ARBA"/>
</dbReference>
<feature type="region of interest" description="Disordered" evidence="22">
    <location>
        <begin position="1735"/>
        <end position="1799"/>
    </location>
</feature>
<dbReference type="InterPro" id="IPR023827">
    <property type="entry name" value="Peptidase_S8_Asp-AS"/>
</dbReference>
<keyword evidence="9" id="KW-0732">Signal</keyword>
<feature type="domain" description="P/Homo B" evidence="24">
    <location>
        <begin position="1402"/>
        <end position="1548"/>
    </location>
</feature>
<dbReference type="GO" id="GO:0043047">
    <property type="term" value="F:single-stranded telomeric DNA binding"/>
    <property type="evidence" value="ECO:0007669"/>
    <property type="project" value="InterPro"/>
</dbReference>
<dbReference type="InterPro" id="IPR034182">
    <property type="entry name" value="Kexin/furin"/>
</dbReference>
<evidence type="ECO:0000256" key="8">
    <source>
        <dbReference type="ARBA" id="ARBA00022692"/>
    </source>
</evidence>
<evidence type="ECO:0000259" key="24">
    <source>
        <dbReference type="PROSITE" id="PS51829"/>
    </source>
</evidence>
<keyword evidence="16 23" id="KW-0472">Membrane</keyword>
<feature type="active site" description="Charge relay system" evidence="20 21">
    <location>
        <position position="1326"/>
    </location>
</feature>
<keyword evidence="7 21" id="KW-0645">Protease</keyword>
<keyword evidence="8 23" id="KW-0812">Transmembrane</keyword>
<dbReference type="Pfam" id="PF01483">
    <property type="entry name" value="P_proprotein"/>
    <property type="match status" value="1"/>
</dbReference>
<dbReference type="Gene3D" id="2.40.50.140">
    <property type="entry name" value="Nucleic acid-binding proteins"/>
    <property type="match status" value="2"/>
</dbReference>
<feature type="compositionally biased region" description="Low complexity" evidence="22">
    <location>
        <begin position="1625"/>
        <end position="1635"/>
    </location>
</feature>
<evidence type="ECO:0000256" key="19">
    <source>
        <dbReference type="ARBA" id="ARBA00023242"/>
    </source>
</evidence>
<evidence type="ECO:0000256" key="11">
    <source>
        <dbReference type="ARBA" id="ARBA00022825"/>
    </source>
</evidence>
<feature type="region of interest" description="Disordered" evidence="22">
    <location>
        <begin position="322"/>
        <end position="349"/>
    </location>
</feature>
<evidence type="ECO:0000256" key="3">
    <source>
        <dbReference type="ARBA" id="ARBA00004574"/>
    </source>
</evidence>
<protein>
    <recommendedName>
        <fullName evidence="24">P/Homo B domain-containing protein</fullName>
    </recommendedName>
</protein>
<dbReference type="EMBL" id="SGPM01000117">
    <property type="protein sequence ID" value="THH29587.1"/>
    <property type="molecule type" value="Genomic_DNA"/>
</dbReference>
<feature type="compositionally biased region" description="Polar residues" evidence="22">
    <location>
        <begin position="228"/>
        <end position="260"/>
    </location>
</feature>
<proteinExistence type="inferred from homology"/>
<sequence>MKRSAEGSELADAKRPRYEDPPAIDANSDPFRDSLQRKASRISVDGLDNSGFIQARVHMKWPPVGGRANATLEVTEDGRHRHFEVTFLGACYLFFKAIDLKLEIGDTLLLSLESASAETVASSKPNYLPLKLTYEHGVRLKFLTKKTPPTTGMTVDFWEDQARNKRTVVRARAGGDAPLGPLQMDWFSTPQTAAIADPMDIVKEKVRPEKVPERPPSNGNHSIHVPTDNHQQEPPSRVSQPNEAPSPCLNTANATTISPHHQSRILETVANDVSRSNSRELSAPPPKLNPEQMSKKTAKRERRRAGKEARELALLKAQSDVKNCGPRAEDASSLTESTSSAHPLGSSSQTSLAAVEFQTVLPPPSASQKVAQTSETGSELEAGCVGSAILHGHLNNTPNVYSIYVTDYTTNENLPIVDANWCPPSLSNMVLKIETWKHAAEYAETDMKRGDFFSLPNARIKTDSAGYYEGSISESWKFEKLDVDKLEESPRLSDLLSRKLKWEQDSEAAGLNEFPHRLFSEAIPEKHFSCTVQLLAISAKEDRKYIYVTDYTSRPDLAPVYIDSQVTHLIGVDRIVKITLFDEQSKVAEGLELGNYISIKNLRLKPSLPGVDGNIAGRLGGNERLICKLQPQNSGNEELIELLQRKEACEQEYKAKQLAAAKPGAPSRRKQAAAEPKALPQPLKPPPERRLPTSNEKGPLPRPLPIKKVLAHERCPCRFRIVARVVDFWPMDPVNCVGLYCTNCEEDIPANMNDCPACVEDTADSFLQPTFRFYFRLEDEHGDVIRVGINGACTMLSGLEAADLREDEDTYKEFRKRLAPAVGDLIDKHEGKVKDDVPCNTPWLDVIVLSGKSESAEYLRIGQTATLDTTATARAIRSHLPADTVLLHSITLSYFLFFIVADDDPVRLQASGAMRFSFALLFALLLHDQVLAARPAKRHYTTHDYYVIEHVPTAAGASLAEVARSLGVEVVEQAGELRDHWLVRSPKPPLQQLTARGEPQDRVLRAFEDLQSRASSSLYSRSEEVEHSRRVIHSVKYLERQELRQRVKRAPPPIPGPDAVGLETSEAVAMRMRILDPEFTNQWHLVNDDYPQHMMNVTGVWDMGITGHGIISALVDDGLDYNSDDLAANFDAEGSHDYNDHTDLPAPVLFDDHHGTRCAGQIAAVKNDVCGVGIAYDSKVAGIRILSGPISDVDEAAALNYGFQNTSIFSCSWGPPDNGRAMEGPGYLIKKSMVNGIQNGRGGKGSVFVFASGNGGRNGDQCNFDGYTNSIFSVTVAALDYKGLHPDYSEACAANMVVAYSSGSGNHIVTTDIGKNKCSSSHGGTSAAAPNAAGVIALGMSARPDLSWRDIQHICVQSAVQVNPDDPDWETTAAGRPFSYKYGYGAINGYQFVKAAQEWTSVKPQVWLDLPVVQVNGGTMDLFLSTSGGTEIVAGGVTSTVQVSQDGLSRRNFEKLEHITVKVWITHTRRGDVEVELVSPNGVKSILAAKRYQDSDQTGFPGWVFMTVKHWDENPVGTWTIRVSDQNKEDETGTFLGWTMTMWGSAIDASKDIPVYDVPVLDSTLPPLFEAGAPSPTIDLPTATGSKQHPKPTEHLGDPGAAEGDADKPAFPGGDDVATPPTPSSSPSTTSTPTPDQGWFSDLSTLVTTQVWFFVAIGVVALFGIAAAIFFWRRRVARRKNYSSLPTDNLPMSTVGGRPRTRELYDAFGEVSDDDADEETGLRSGMQQSEGLTYHAGFLDDDPSTAAGLTPAPSRYKDEPDSPQTQEVTPGPLRERAPSPEGTGSNNSGESWEHASDAR</sequence>
<reference evidence="25 26" key="1">
    <citation type="submission" date="2019-02" db="EMBL/GenBank/DDBJ databases">
        <title>Genome sequencing of the rare red list fungi Antrodiella citrinella (Flaviporus citrinellus).</title>
        <authorList>
            <person name="Buettner E."/>
            <person name="Kellner H."/>
        </authorList>
    </citation>
    <scope>NUCLEOTIDE SEQUENCE [LARGE SCALE GENOMIC DNA]</scope>
    <source>
        <strain evidence="25 26">DSM 108506</strain>
    </source>
</reference>
<dbReference type="FunFam" id="3.40.50.200:FF:000005">
    <property type="entry name" value="Proprotein convertase subtilisin/kexin type 7"/>
    <property type="match status" value="1"/>
</dbReference>
<dbReference type="GO" id="GO:0005802">
    <property type="term" value="C:trans-Golgi network"/>
    <property type="evidence" value="ECO:0007669"/>
    <property type="project" value="TreeGrafter"/>
</dbReference>
<comment type="subcellular location">
    <subcellularLocation>
        <location evidence="3">Chromosome</location>
        <location evidence="3">Telomere</location>
    </subcellularLocation>
    <subcellularLocation>
        <location evidence="2">Membrane</location>
    </subcellularLocation>
    <subcellularLocation>
        <location evidence="1">Nucleus</location>
    </subcellularLocation>
</comment>
<dbReference type="InterPro" id="IPR002884">
    <property type="entry name" value="P_dom"/>
</dbReference>
<evidence type="ECO:0000256" key="22">
    <source>
        <dbReference type="SAM" id="MobiDB-lite"/>
    </source>
</evidence>
<gene>
    <name evidence="25" type="ORF">EUX98_g4596</name>
</gene>
<dbReference type="InterPro" id="IPR022398">
    <property type="entry name" value="Peptidase_S8_His-AS"/>
</dbReference>
<keyword evidence="13" id="KW-0779">Telomere</keyword>
<evidence type="ECO:0000313" key="25">
    <source>
        <dbReference type="EMBL" id="THH29587.1"/>
    </source>
</evidence>
<dbReference type="InterPro" id="IPR032042">
    <property type="entry name" value="POT1PC"/>
</dbReference>
<dbReference type="PROSITE" id="PS51892">
    <property type="entry name" value="SUBTILASE"/>
    <property type="match status" value="1"/>
</dbReference>
<feature type="compositionally biased region" description="Basic residues" evidence="22">
    <location>
        <begin position="296"/>
        <end position="305"/>
    </location>
</feature>
<dbReference type="FunFam" id="2.60.120.260:FF:000026">
    <property type="entry name" value="proprotein convertase subtilisin/kexin type 7"/>
    <property type="match status" value="1"/>
</dbReference>
<evidence type="ECO:0000256" key="4">
    <source>
        <dbReference type="ARBA" id="ARBA00005325"/>
    </source>
</evidence>
<dbReference type="PROSITE" id="PS51829">
    <property type="entry name" value="P_HOMO_B"/>
    <property type="match status" value="1"/>
</dbReference>
<dbReference type="Pfam" id="PF00082">
    <property type="entry name" value="Peptidase_S8"/>
    <property type="match status" value="1"/>
</dbReference>
<keyword evidence="11 21" id="KW-0720">Serine protease</keyword>
<evidence type="ECO:0000256" key="15">
    <source>
        <dbReference type="ARBA" id="ARBA00023125"/>
    </source>
</evidence>
<dbReference type="InterPro" id="IPR036852">
    <property type="entry name" value="Peptidase_S8/S53_dom_sf"/>
</dbReference>
<dbReference type="GO" id="GO:0005634">
    <property type="term" value="C:nucleus"/>
    <property type="evidence" value="ECO:0007669"/>
    <property type="project" value="UniProtKB-SubCell"/>
</dbReference>
<feature type="region of interest" description="Disordered" evidence="22">
    <location>
        <begin position="208"/>
        <end position="309"/>
    </location>
</feature>
<feature type="region of interest" description="Disordered" evidence="22">
    <location>
        <begin position="1572"/>
        <end position="1636"/>
    </location>
</feature>
<dbReference type="InterPro" id="IPR015500">
    <property type="entry name" value="Peptidase_S8_subtilisin-rel"/>
</dbReference>
<dbReference type="GO" id="GO:0004252">
    <property type="term" value="F:serine-type endopeptidase activity"/>
    <property type="evidence" value="ECO:0007669"/>
    <property type="project" value="UniProtKB-UniRule"/>
</dbReference>
<keyword evidence="26" id="KW-1185">Reference proteome</keyword>
<evidence type="ECO:0000256" key="17">
    <source>
        <dbReference type="ARBA" id="ARBA00023145"/>
    </source>
</evidence>
<evidence type="ECO:0000256" key="16">
    <source>
        <dbReference type="ARBA" id="ARBA00023136"/>
    </source>
</evidence>
<evidence type="ECO:0000256" key="12">
    <source>
        <dbReference type="ARBA" id="ARBA00022837"/>
    </source>
</evidence>
<dbReference type="PROSITE" id="PS00137">
    <property type="entry name" value="SUBTILASE_HIS"/>
    <property type="match status" value="1"/>
</dbReference>
<evidence type="ECO:0000256" key="5">
    <source>
        <dbReference type="ARBA" id="ARBA00008442"/>
    </source>
</evidence>
<dbReference type="OrthoDB" id="300641at2759"/>
<dbReference type="GO" id="GO:0016485">
    <property type="term" value="P:protein processing"/>
    <property type="evidence" value="ECO:0007669"/>
    <property type="project" value="TreeGrafter"/>
</dbReference>
<comment type="similarity">
    <text evidence="4">Belongs to the peptidase S8 family. Furin subfamily.</text>
</comment>
<evidence type="ECO:0000256" key="2">
    <source>
        <dbReference type="ARBA" id="ARBA00004370"/>
    </source>
</evidence>
<dbReference type="PANTHER" id="PTHR42884:SF14">
    <property type="entry name" value="NEUROENDOCRINE CONVERTASE 1"/>
    <property type="match status" value="1"/>
</dbReference>
<dbReference type="PROSITE" id="PS00136">
    <property type="entry name" value="SUBTILASE_ASP"/>
    <property type="match status" value="1"/>
</dbReference>
<dbReference type="InterPro" id="IPR012340">
    <property type="entry name" value="NA-bd_OB-fold"/>
</dbReference>
<keyword evidence="6" id="KW-0158">Chromosome</keyword>
<dbReference type="Proteomes" id="UP000308730">
    <property type="component" value="Unassembled WGS sequence"/>
</dbReference>
<dbReference type="InterPro" id="IPR023828">
    <property type="entry name" value="Peptidase_S8_Ser-AS"/>
</dbReference>
<dbReference type="InterPro" id="IPR000209">
    <property type="entry name" value="Peptidase_S8/S53_dom"/>
</dbReference>
<evidence type="ECO:0000256" key="14">
    <source>
        <dbReference type="ARBA" id="ARBA00022989"/>
    </source>
</evidence>
<dbReference type="Gene3D" id="3.40.50.200">
    <property type="entry name" value="Peptidase S8/S53 domain"/>
    <property type="match status" value="1"/>
</dbReference>
<feature type="region of interest" description="Disordered" evidence="22">
    <location>
        <begin position="659"/>
        <end position="703"/>
    </location>
</feature>
<feature type="compositionally biased region" description="Polar residues" evidence="22">
    <location>
        <begin position="271"/>
        <end position="280"/>
    </location>
</feature>
<evidence type="ECO:0000256" key="7">
    <source>
        <dbReference type="ARBA" id="ARBA00022670"/>
    </source>
</evidence>
<feature type="compositionally biased region" description="Basic and acidic residues" evidence="22">
    <location>
        <begin position="1"/>
        <end position="20"/>
    </location>
</feature>
<evidence type="ECO:0000256" key="1">
    <source>
        <dbReference type="ARBA" id="ARBA00004123"/>
    </source>
</evidence>
<feature type="region of interest" description="Disordered" evidence="22">
    <location>
        <begin position="1"/>
        <end position="31"/>
    </location>
</feature>
<keyword evidence="19" id="KW-0539">Nucleus</keyword>
<keyword evidence="14 23" id="KW-1133">Transmembrane helix</keyword>
<dbReference type="GO" id="GO:0000781">
    <property type="term" value="C:chromosome, telomeric region"/>
    <property type="evidence" value="ECO:0007669"/>
    <property type="project" value="UniProtKB-SubCell"/>
</dbReference>
<dbReference type="Gene3D" id="2.60.120.260">
    <property type="entry name" value="Galactose-binding domain-like"/>
    <property type="match status" value="1"/>
</dbReference>
<evidence type="ECO:0000313" key="26">
    <source>
        <dbReference type="Proteomes" id="UP000308730"/>
    </source>
</evidence>
<feature type="active site" description="Charge relay system" evidence="20 21">
    <location>
        <position position="1154"/>
    </location>
</feature>
<feature type="transmembrane region" description="Helical" evidence="23">
    <location>
        <begin position="1651"/>
        <end position="1672"/>
    </location>
</feature>
<organism evidence="25 26">
    <name type="scientific">Antrodiella citrinella</name>
    <dbReference type="NCBI Taxonomy" id="2447956"/>
    <lineage>
        <taxon>Eukaryota</taxon>
        <taxon>Fungi</taxon>
        <taxon>Dikarya</taxon>
        <taxon>Basidiomycota</taxon>
        <taxon>Agaricomycotina</taxon>
        <taxon>Agaricomycetes</taxon>
        <taxon>Polyporales</taxon>
        <taxon>Steccherinaceae</taxon>
        <taxon>Antrodiella</taxon>
    </lineage>
</organism>
<evidence type="ECO:0000256" key="21">
    <source>
        <dbReference type="PROSITE-ProRule" id="PRU01240"/>
    </source>
</evidence>
<evidence type="ECO:0000256" key="20">
    <source>
        <dbReference type="PIRSR" id="PIRSR615500-1"/>
    </source>
</evidence>
<keyword evidence="12" id="KW-0106">Calcium</keyword>
<evidence type="ECO:0000256" key="9">
    <source>
        <dbReference type="ARBA" id="ARBA00022729"/>
    </source>
</evidence>
<dbReference type="PRINTS" id="PR00723">
    <property type="entry name" value="SUBTILISIN"/>
</dbReference>
<dbReference type="SUPFAM" id="SSF49785">
    <property type="entry name" value="Galactose-binding domain-like"/>
    <property type="match status" value="1"/>
</dbReference>
<feature type="compositionally biased region" description="Polar residues" evidence="22">
    <location>
        <begin position="332"/>
        <end position="349"/>
    </location>
</feature>
<keyword evidence="17" id="KW-0865">Zymogen</keyword>
<comment type="caution">
    <text evidence="25">The sequence shown here is derived from an EMBL/GenBank/DDBJ whole genome shotgun (WGS) entry which is preliminary data.</text>
</comment>
<dbReference type="PROSITE" id="PS00138">
    <property type="entry name" value="SUBTILASE_SER"/>
    <property type="match status" value="1"/>
</dbReference>
<dbReference type="PANTHER" id="PTHR42884">
    <property type="entry name" value="PROPROTEIN CONVERTASE SUBTILISIN/KEXIN-RELATED"/>
    <property type="match status" value="1"/>
</dbReference>
<dbReference type="GO" id="GO:0000139">
    <property type="term" value="C:Golgi membrane"/>
    <property type="evidence" value="ECO:0007669"/>
    <property type="project" value="TreeGrafter"/>
</dbReference>
<feature type="active site" description="Charge relay system" evidence="20 21">
    <location>
        <position position="1116"/>
    </location>
</feature>
<evidence type="ECO:0000256" key="23">
    <source>
        <dbReference type="SAM" id="Phobius"/>
    </source>
</evidence>
<dbReference type="InterPro" id="IPR008979">
    <property type="entry name" value="Galactose-bd-like_sf"/>
</dbReference>
<keyword evidence="15" id="KW-0238">DNA-binding</keyword>
<evidence type="ECO:0000256" key="6">
    <source>
        <dbReference type="ARBA" id="ARBA00022454"/>
    </source>
</evidence>